<protein>
    <recommendedName>
        <fullName evidence="3">Fe2OG dioxygenase domain-containing protein</fullName>
    </recommendedName>
</protein>
<keyword evidence="2" id="KW-0560">Oxidoreductase</keyword>
<keyword evidence="5" id="KW-1185">Reference proteome</keyword>
<dbReference type="InterPro" id="IPR044861">
    <property type="entry name" value="IPNS-like_FE2OG_OXY"/>
</dbReference>
<feature type="domain" description="Fe2OG dioxygenase" evidence="3">
    <location>
        <begin position="153"/>
        <end position="244"/>
    </location>
</feature>
<comment type="similarity">
    <text evidence="1 2">Belongs to the iron/ascorbate-dependent oxidoreductase family.</text>
</comment>
<evidence type="ECO:0000259" key="3">
    <source>
        <dbReference type="PROSITE" id="PS51471"/>
    </source>
</evidence>
<dbReference type="Proteomes" id="UP000701801">
    <property type="component" value="Unassembled WGS sequence"/>
</dbReference>
<dbReference type="Gene3D" id="2.60.120.330">
    <property type="entry name" value="B-lactam Antibiotic, Isopenicillin N Synthase, Chain"/>
    <property type="match status" value="1"/>
</dbReference>
<dbReference type="GO" id="GO:0016491">
    <property type="term" value="F:oxidoreductase activity"/>
    <property type="evidence" value="ECO:0007669"/>
    <property type="project" value="UniProtKB-KW"/>
</dbReference>
<dbReference type="AlphaFoldDB" id="A0A9N9Q6C7"/>
<dbReference type="EMBL" id="CAJVRM010000171">
    <property type="protein sequence ID" value="CAG8976292.1"/>
    <property type="molecule type" value="Genomic_DNA"/>
</dbReference>
<dbReference type="GO" id="GO:0046872">
    <property type="term" value="F:metal ion binding"/>
    <property type="evidence" value="ECO:0007669"/>
    <property type="project" value="UniProtKB-KW"/>
</dbReference>
<feature type="non-terminal residue" evidence="4">
    <location>
        <position position="244"/>
    </location>
</feature>
<proteinExistence type="inferred from homology"/>
<organism evidence="4 5">
    <name type="scientific">Hymenoscyphus albidus</name>
    <dbReference type="NCBI Taxonomy" id="595503"/>
    <lineage>
        <taxon>Eukaryota</taxon>
        <taxon>Fungi</taxon>
        <taxon>Dikarya</taxon>
        <taxon>Ascomycota</taxon>
        <taxon>Pezizomycotina</taxon>
        <taxon>Leotiomycetes</taxon>
        <taxon>Helotiales</taxon>
        <taxon>Helotiaceae</taxon>
        <taxon>Hymenoscyphus</taxon>
    </lineage>
</organism>
<dbReference type="PROSITE" id="PS51471">
    <property type="entry name" value="FE2OG_OXY"/>
    <property type="match status" value="1"/>
</dbReference>
<evidence type="ECO:0000256" key="1">
    <source>
        <dbReference type="ARBA" id="ARBA00008056"/>
    </source>
</evidence>
<name>A0A9N9Q6C7_9HELO</name>
<gene>
    <name evidence="4" type="ORF">HYALB_00011778</name>
</gene>
<dbReference type="Pfam" id="PF03171">
    <property type="entry name" value="2OG-FeII_Oxy"/>
    <property type="match status" value="1"/>
</dbReference>
<evidence type="ECO:0000313" key="4">
    <source>
        <dbReference type="EMBL" id="CAG8976292.1"/>
    </source>
</evidence>
<keyword evidence="2" id="KW-0479">Metal-binding</keyword>
<dbReference type="OrthoDB" id="288590at2759"/>
<evidence type="ECO:0000313" key="5">
    <source>
        <dbReference type="Proteomes" id="UP000701801"/>
    </source>
</evidence>
<feature type="non-terminal residue" evidence="4">
    <location>
        <position position="1"/>
    </location>
</feature>
<dbReference type="InterPro" id="IPR027443">
    <property type="entry name" value="IPNS-like_sf"/>
</dbReference>
<dbReference type="InterPro" id="IPR050231">
    <property type="entry name" value="Iron_ascorbate_oxido_reductase"/>
</dbReference>
<accession>A0A9N9Q6C7</accession>
<evidence type="ECO:0000256" key="2">
    <source>
        <dbReference type="RuleBase" id="RU003682"/>
    </source>
</evidence>
<keyword evidence="2" id="KW-0408">Iron</keyword>
<dbReference type="PANTHER" id="PTHR47990">
    <property type="entry name" value="2-OXOGLUTARATE (2OG) AND FE(II)-DEPENDENT OXYGENASE SUPERFAMILY PROTEIN-RELATED"/>
    <property type="match status" value="1"/>
</dbReference>
<reference evidence="4" key="1">
    <citation type="submission" date="2021-07" db="EMBL/GenBank/DDBJ databases">
        <authorList>
            <person name="Durling M."/>
        </authorList>
    </citation>
    <scope>NUCLEOTIDE SEQUENCE</scope>
</reference>
<dbReference type="InterPro" id="IPR005123">
    <property type="entry name" value="Oxoglu/Fe-dep_dioxygenase_dom"/>
</dbReference>
<comment type="caution">
    <text evidence="4">The sequence shown here is derived from an EMBL/GenBank/DDBJ whole genome shotgun (WGS) entry which is preliminary data.</text>
</comment>
<dbReference type="SUPFAM" id="SSF51197">
    <property type="entry name" value="Clavaminate synthase-like"/>
    <property type="match status" value="1"/>
</dbReference>
<sequence>RLFKACTELGFFLLSLNGDDGGEKLLTDLENMFRIEEELFDLPDEEELFDLPDEEKTLNNLIPPHKLLGYNAVGVMKTETGQPDKCEFFHVSRDEMLGIEPAGENPQVIRENQDKIVSYLDHINPIVQILLTSLDKQLHLTSGTLSSLQSVQQPSGIIIRMIRYPSQTNYDRRSALLPHTDYGTLTILARVLRGLQILPHGASEWQYVEPKPGCVVVNVGDALFEWTGGVLRSNLHRATVPPGM</sequence>